<gene>
    <name evidence="2" type="ORF">WI372_03640</name>
</gene>
<evidence type="ECO:0000313" key="2">
    <source>
        <dbReference type="EMBL" id="MEK9500060.1"/>
    </source>
</evidence>
<protein>
    <submittedName>
        <fullName evidence="2">Lasso peptide biosynthesis B2 protein</fullName>
    </submittedName>
</protein>
<sequence length="154" mass="17014">MPPVSPRALVRKLRRLGGRGALDLIDAQRALLRARRALRTRPRGDLLRAVPDRADPSAATTPADFHRLDRIAVSVRRASDYGLFRPTCLVRAIALEDLAHRHGILRSVVRVGVRRRGGAFEAHAWLELEGRVVGDTAEHVADFTVLDDFSSLTG</sequence>
<evidence type="ECO:0000259" key="1">
    <source>
        <dbReference type="Pfam" id="PF13471"/>
    </source>
</evidence>
<dbReference type="RefSeq" id="WP_405277695.1">
    <property type="nucleotide sequence ID" value="NZ_CP144380.1"/>
</dbReference>
<comment type="caution">
    <text evidence="2">The sequence shown here is derived from an EMBL/GenBank/DDBJ whole genome shotgun (WGS) entry which is preliminary data.</text>
</comment>
<name>A0ABU9E8W9_9BACT</name>
<evidence type="ECO:0000313" key="3">
    <source>
        <dbReference type="Proteomes" id="UP001484239"/>
    </source>
</evidence>
<reference evidence="2 3" key="1">
    <citation type="submission" date="2024-02" db="EMBL/GenBank/DDBJ databases">
        <title>A novel Gemmatimonadota bacterium.</title>
        <authorList>
            <person name="Du Z.-J."/>
            <person name="Ye Y.-Q."/>
        </authorList>
    </citation>
    <scope>NUCLEOTIDE SEQUENCE [LARGE SCALE GENOMIC DNA]</scope>
    <source>
        <strain evidence="2 3">DH-20</strain>
    </source>
</reference>
<keyword evidence="3" id="KW-1185">Reference proteome</keyword>
<proteinExistence type="predicted"/>
<dbReference type="NCBIfam" id="NF033537">
    <property type="entry name" value="lasso_biosyn_B2"/>
    <property type="match status" value="1"/>
</dbReference>
<dbReference type="InterPro" id="IPR032708">
    <property type="entry name" value="McjB_C"/>
</dbReference>
<dbReference type="Proteomes" id="UP001484239">
    <property type="component" value="Unassembled WGS sequence"/>
</dbReference>
<accession>A0ABU9E8W9</accession>
<dbReference type="InterPro" id="IPR053521">
    <property type="entry name" value="McjB-like"/>
</dbReference>
<feature type="domain" description="Microcin J25-processing protein McjB C-terminal" evidence="1">
    <location>
        <begin position="32"/>
        <end position="146"/>
    </location>
</feature>
<dbReference type="EMBL" id="JBBHLI010000001">
    <property type="protein sequence ID" value="MEK9500060.1"/>
    <property type="molecule type" value="Genomic_DNA"/>
</dbReference>
<dbReference type="Pfam" id="PF13471">
    <property type="entry name" value="Transglut_core3"/>
    <property type="match status" value="1"/>
</dbReference>
<organism evidence="2 3">
    <name type="scientific">Gaopeijia maritima</name>
    <dbReference type="NCBI Taxonomy" id="3119007"/>
    <lineage>
        <taxon>Bacteria</taxon>
        <taxon>Pseudomonadati</taxon>
        <taxon>Gemmatimonadota</taxon>
        <taxon>Longimicrobiia</taxon>
        <taxon>Gaopeijiales</taxon>
        <taxon>Gaopeijiaceae</taxon>
        <taxon>Gaopeijia</taxon>
    </lineage>
</organism>